<reference evidence="1" key="2">
    <citation type="submission" date="2021-09" db="EMBL/GenBank/DDBJ databases">
        <authorList>
            <person name="Jia N."/>
            <person name="Wang J."/>
            <person name="Shi W."/>
            <person name="Du L."/>
            <person name="Sun Y."/>
            <person name="Zhan W."/>
            <person name="Jiang J."/>
            <person name="Wang Q."/>
            <person name="Zhang B."/>
            <person name="Ji P."/>
            <person name="Sakyi L.B."/>
            <person name="Cui X."/>
            <person name="Yuan T."/>
            <person name="Jiang B."/>
            <person name="Yang W."/>
            <person name="Lam T.T.-Y."/>
            <person name="Chang Q."/>
            <person name="Ding S."/>
            <person name="Wang X."/>
            <person name="Zhu J."/>
            <person name="Ruan X."/>
            <person name="Zhao L."/>
            <person name="Wei J."/>
            <person name="Que T."/>
            <person name="Du C."/>
            <person name="Cheng J."/>
            <person name="Dai P."/>
            <person name="Han X."/>
            <person name="Huang E."/>
            <person name="Gao Y."/>
            <person name="Liu J."/>
            <person name="Shao H."/>
            <person name="Ye R."/>
            <person name="Li L."/>
            <person name="Wei W."/>
            <person name="Wang X."/>
            <person name="Wang C."/>
            <person name="Huo Q."/>
            <person name="Li W."/>
            <person name="Guo W."/>
            <person name="Chen H."/>
            <person name="Chen S."/>
            <person name="Zhou L."/>
            <person name="Zhou L."/>
            <person name="Ni X."/>
            <person name="Tian J."/>
            <person name="Zhou Y."/>
            <person name="Sheng Y."/>
            <person name="Liu T."/>
            <person name="Pan Y."/>
            <person name="Xia L."/>
            <person name="Li J."/>
            <person name="Zhao F."/>
            <person name="Cao W."/>
        </authorList>
    </citation>
    <scope>NUCLEOTIDE SEQUENCE</scope>
    <source>
        <strain evidence="1">Rmic-2018</strain>
        <tissue evidence="1">Larvae</tissue>
    </source>
</reference>
<protein>
    <submittedName>
        <fullName evidence="1">Uncharacterized protein</fullName>
    </submittedName>
</protein>
<dbReference type="Proteomes" id="UP000821866">
    <property type="component" value="Chromosome 6"/>
</dbReference>
<accession>A0A9J6DMK3</accession>
<reference evidence="1" key="1">
    <citation type="journal article" date="2020" name="Cell">
        <title>Large-Scale Comparative Analyses of Tick Genomes Elucidate Their Genetic Diversity and Vector Capacities.</title>
        <authorList>
            <consortium name="Tick Genome and Microbiome Consortium (TIGMIC)"/>
            <person name="Jia N."/>
            <person name="Wang J."/>
            <person name="Shi W."/>
            <person name="Du L."/>
            <person name="Sun Y."/>
            <person name="Zhan W."/>
            <person name="Jiang J.F."/>
            <person name="Wang Q."/>
            <person name="Zhang B."/>
            <person name="Ji P."/>
            <person name="Bell-Sakyi L."/>
            <person name="Cui X.M."/>
            <person name="Yuan T.T."/>
            <person name="Jiang B.G."/>
            <person name="Yang W.F."/>
            <person name="Lam T.T."/>
            <person name="Chang Q.C."/>
            <person name="Ding S.J."/>
            <person name="Wang X.J."/>
            <person name="Zhu J.G."/>
            <person name="Ruan X.D."/>
            <person name="Zhao L."/>
            <person name="Wei J.T."/>
            <person name="Ye R.Z."/>
            <person name="Que T.C."/>
            <person name="Du C.H."/>
            <person name="Zhou Y.H."/>
            <person name="Cheng J.X."/>
            <person name="Dai P.F."/>
            <person name="Guo W.B."/>
            <person name="Han X.H."/>
            <person name="Huang E.J."/>
            <person name="Li L.F."/>
            <person name="Wei W."/>
            <person name="Gao Y.C."/>
            <person name="Liu J.Z."/>
            <person name="Shao H.Z."/>
            <person name="Wang X."/>
            <person name="Wang C.C."/>
            <person name="Yang T.C."/>
            <person name="Huo Q.B."/>
            <person name="Li W."/>
            <person name="Chen H.Y."/>
            <person name="Chen S.E."/>
            <person name="Zhou L.G."/>
            <person name="Ni X.B."/>
            <person name="Tian J.H."/>
            <person name="Sheng Y."/>
            <person name="Liu T."/>
            <person name="Pan Y.S."/>
            <person name="Xia L.Y."/>
            <person name="Li J."/>
            <person name="Zhao F."/>
            <person name="Cao W.C."/>
        </authorList>
    </citation>
    <scope>NUCLEOTIDE SEQUENCE</scope>
    <source>
        <strain evidence="1">Rmic-2018</strain>
    </source>
</reference>
<evidence type="ECO:0000313" key="2">
    <source>
        <dbReference type="Proteomes" id="UP000821866"/>
    </source>
</evidence>
<dbReference type="EMBL" id="JABSTU010000008">
    <property type="protein sequence ID" value="KAH8023241.1"/>
    <property type="molecule type" value="Genomic_DNA"/>
</dbReference>
<name>A0A9J6DMK3_RHIMP</name>
<comment type="caution">
    <text evidence="1">The sequence shown here is derived from an EMBL/GenBank/DDBJ whole genome shotgun (WGS) entry which is preliminary data.</text>
</comment>
<keyword evidence="2" id="KW-1185">Reference proteome</keyword>
<gene>
    <name evidence="1" type="ORF">HPB51_011684</name>
</gene>
<sequence>MTSQIADVCDVIVASLNGGIPRRRRWLKGGGICSVTEGMENLRAQNPTVSSPASIRIKNMPRDASTIELPKIVRRCFSADCLTHAVSAEELPDEPSTEVSVIAASLSCEASASLRFENEIRSKKVGGRRALTSKDVFPQH</sequence>
<proteinExistence type="predicted"/>
<organism evidence="1 2">
    <name type="scientific">Rhipicephalus microplus</name>
    <name type="common">Cattle tick</name>
    <name type="synonym">Boophilus microplus</name>
    <dbReference type="NCBI Taxonomy" id="6941"/>
    <lineage>
        <taxon>Eukaryota</taxon>
        <taxon>Metazoa</taxon>
        <taxon>Ecdysozoa</taxon>
        <taxon>Arthropoda</taxon>
        <taxon>Chelicerata</taxon>
        <taxon>Arachnida</taxon>
        <taxon>Acari</taxon>
        <taxon>Parasitiformes</taxon>
        <taxon>Ixodida</taxon>
        <taxon>Ixodoidea</taxon>
        <taxon>Ixodidae</taxon>
        <taxon>Rhipicephalinae</taxon>
        <taxon>Rhipicephalus</taxon>
        <taxon>Boophilus</taxon>
    </lineage>
</organism>
<evidence type="ECO:0000313" key="1">
    <source>
        <dbReference type="EMBL" id="KAH8023241.1"/>
    </source>
</evidence>
<dbReference type="AlphaFoldDB" id="A0A9J6DMK3"/>